<dbReference type="Gene3D" id="3.30.450.90">
    <property type="match status" value="1"/>
</dbReference>
<keyword evidence="7" id="KW-1185">Reference proteome</keyword>
<organism evidence="6 7">
    <name type="scientific">Psychromonas marina</name>
    <dbReference type="NCBI Taxonomy" id="88364"/>
    <lineage>
        <taxon>Bacteria</taxon>
        <taxon>Pseudomonadati</taxon>
        <taxon>Pseudomonadota</taxon>
        <taxon>Gammaproteobacteria</taxon>
        <taxon>Alteromonadales</taxon>
        <taxon>Psychromonadaceae</taxon>
        <taxon>Psychromonas</taxon>
    </lineage>
</organism>
<gene>
    <name evidence="6" type="ORF">GCM10007916_05450</name>
</gene>
<dbReference type="Gene3D" id="3.30.300.160">
    <property type="entry name" value="Type II secretion system, protein E, N-terminal domain"/>
    <property type="match status" value="1"/>
</dbReference>
<dbReference type="InterPro" id="IPR007831">
    <property type="entry name" value="T2SS_GspE_N"/>
</dbReference>
<dbReference type="SUPFAM" id="SSF160246">
    <property type="entry name" value="EspE N-terminal domain-like"/>
    <property type="match status" value="1"/>
</dbReference>
<dbReference type="InterPro" id="IPR037257">
    <property type="entry name" value="T2SS_E_N_sf"/>
</dbReference>
<dbReference type="Gene3D" id="3.40.50.300">
    <property type="entry name" value="P-loop containing nucleotide triphosphate hydrolases"/>
    <property type="match status" value="1"/>
</dbReference>
<name>A0ABQ6DWF0_9GAMM</name>
<feature type="region of interest" description="Disordered" evidence="4">
    <location>
        <begin position="578"/>
        <end position="605"/>
    </location>
</feature>
<dbReference type="InterPro" id="IPR027417">
    <property type="entry name" value="P-loop_NTPase"/>
</dbReference>
<evidence type="ECO:0000259" key="5">
    <source>
        <dbReference type="PROSITE" id="PS00662"/>
    </source>
</evidence>
<evidence type="ECO:0000313" key="7">
    <source>
        <dbReference type="Proteomes" id="UP001157353"/>
    </source>
</evidence>
<feature type="domain" description="Bacterial type II secretion system protein E" evidence="5">
    <location>
        <begin position="383"/>
        <end position="397"/>
    </location>
</feature>
<dbReference type="InterPro" id="IPR003593">
    <property type="entry name" value="AAA+_ATPase"/>
</dbReference>
<dbReference type="PROSITE" id="PS00662">
    <property type="entry name" value="T2SP_E"/>
    <property type="match status" value="1"/>
</dbReference>
<proteinExistence type="inferred from homology"/>
<dbReference type="Proteomes" id="UP001157353">
    <property type="component" value="Unassembled WGS sequence"/>
</dbReference>
<dbReference type="CDD" id="cd01129">
    <property type="entry name" value="PulE-GspE-like"/>
    <property type="match status" value="1"/>
</dbReference>
<comment type="similarity">
    <text evidence="1">Belongs to the GSP E family.</text>
</comment>
<dbReference type="Pfam" id="PF05157">
    <property type="entry name" value="MshEN"/>
    <property type="match status" value="1"/>
</dbReference>
<sequence>MKPQLKKRLGDLLVEEQLISEAQLGNALKEQRNLGLKLGATLIHLGYISEEQILTFLSRQLDIEIVDLLKVKIDHNAVQLIPEVHARRLRALAIHDNGDKITLVVSDPADLHSLDVLSTLLKGREFELMLAREDQLIESFDRVYRRTKEIASFAVKLSEEHGENSAFDVSGLELGGEGSDATVVKLLQSLFEDAVQVGASDIHIEPDEKVLRIRQRVDGVLQETLLPESGIASALVLRLKLMAQLDISEKRLPQDGRFNIKIKNKSIDIRVSTMPIQEGESVVMRLLDQSGGVLSFDEIGVPSDLKKRLELQLKRPNGLILVTGPTGSGKTTTLYSALNTLNAPGSKIITVEDPVEYRLPRVNQVQVNSKIGLDFSTVLRTALRQDPDILLVGEMRDSETMEIGLRGALTGHLVLSTLHTNDAISSTLRLLDMGAPGYLVASALRAVVAQRLIRRLCENCKTEQKTPIEQQILLEQLTDEPLTDTSFYTSPGCQRCQFTGYRGRIGVFELLEIDNAMVSALRLDDTEAFSIAAQQSPYFQPLAIAALDYAKQGITSLVEVFKLVDRFDKVHKSTGIRQQPATDSLSKEAGLTLTPRDASSTDTNN</sequence>
<dbReference type="PANTHER" id="PTHR30258:SF29">
    <property type="entry name" value="MSHA PILUS ASSEMBLY ATPASE MSHE"/>
    <property type="match status" value="1"/>
</dbReference>
<evidence type="ECO:0000256" key="2">
    <source>
        <dbReference type="ARBA" id="ARBA00022741"/>
    </source>
</evidence>
<dbReference type="Pfam" id="PF00437">
    <property type="entry name" value="T2SSE"/>
    <property type="match status" value="1"/>
</dbReference>
<reference evidence="7" key="1">
    <citation type="journal article" date="2019" name="Int. J. Syst. Evol. Microbiol.">
        <title>The Global Catalogue of Microorganisms (GCM) 10K type strain sequencing project: providing services to taxonomists for standard genome sequencing and annotation.</title>
        <authorList>
            <consortium name="The Broad Institute Genomics Platform"/>
            <consortium name="The Broad Institute Genome Sequencing Center for Infectious Disease"/>
            <person name="Wu L."/>
            <person name="Ma J."/>
        </authorList>
    </citation>
    <scope>NUCLEOTIDE SEQUENCE [LARGE SCALE GENOMIC DNA]</scope>
    <source>
        <strain evidence="7">NBRC 103166</strain>
    </source>
</reference>
<comment type="caution">
    <text evidence="6">The sequence shown here is derived from an EMBL/GenBank/DDBJ whole genome shotgun (WGS) entry which is preliminary data.</text>
</comment>
<evidence type="ECO:0000313" key="6">
    <source>
        <dbReference type="EMBL" id="GLS89478.1"/>
    </source>
</evidence>
<dbReference type="SUPFAM" id="SSF52540">
    <property type="entry name" value="P-loop containing nucleoside triphosphate hydrolases"/>
    <property type="match status" value="1"/>
</dbReference>
<dbReference type="RefSeq" id="WP_284202595.1">
    <property type="nucleotide sequence ID" value="NZ_BSPQ01000001.1"/>
</dbReference>
<dbReference type="PANTHER" id="PTHR30258">
    <property type="entry name" value="TYPE II SECRETION SYSTEM PROTEIN GSPE-RELATED"/>
    <property type="match status" value="1"/>
</dbReference>
<evidence type="ECO:0000256" key="4">
    <source>
        <dbReference type="SAM" id="MobiDB-lite"/>
    </source>
</evidence>
<keyword evidence="2" id="KW-0547">Nucleotide-binding</keyword>
<dbReference type="SMART" id="SM00382">
    <property type="entry name" value="AAA"/>
    <property type="match status" value="1"/>
</dbReference>
<evidence type="ECO:0000256" key="3">
    <source>
        <dbReference type="ARBA" id="ARBA00022840"/>
    </source>
</evidence>
<dbReference type="EMBL" id="BSPQ01000001">
    <property type="protein sequence ID" value="GLS89478.1"/>
    <property type="molecule type" value="Genomic_DNA"/>
</dbReference>
<accession>A0ABQ6DWF0</accession>
<dbReference type="InterPro" id="IPR001482">
    <property type="entry name" value="T2SS/T4SS_dom"/>
</dbReference>
<protein>
    <submittedName>
        <fullName evidence="6">MSHA biogenesis protein MshE</fullName>
    </submittedName>
</protein>
<evidence type="ECO:0000256" key="1">
    <source>
        <dbReference type="ARBA" id="ARBA00006611"/>
    </source>
</evidence>
<keyword evidence="3" id="KW-0067">ATP-binding</keyword>